<dbReference type="InterPro" id="IPR008978">
    <property type="entry name" value="HSP20-like_chaperone"/>
</dbReference>
<evidence type="ECO:0000256" key="3">
    <source>
        <dbReference type="RuleBase" id="RU003616"/>
    </source>
</evidence>
<protein>
    <submittedName>
        <fullName evidence="6">Heat-shock protein IbpA</fullName>
    </submittedName>
</protein>
<dbReference type="CDD" id="cd06470">
    <property type="entry name" value="ACD_IbpA-B_like"/>
    <property type="match status" value="1"/>
</dbReference>
<dbReference type="InterPro" id="IPR002068">
    <property type="entry name" value="A-crystallin/Hsp20_dom"/>
</dbReference>
<dbReference type="AlphaFoldDB" id="A0A1Q2M534"/>
<sequence length="170" mass="18970">MRNLDLSPLYRSAIGFDRMASLLDSMTATEQNQPAYPPYNIELTGEDAYRISMAVAGFDQSELDIQVEQNRLTVSGKKPADESQRNFLHRGIAARNFERRFQLADHVRVVDAQLANGLLHIELVREIPEAMKPRKVEISTGTLLQSKTAEQKAGVESTAIDVDGKREQAA</sequence>
<gene>
    <name evidence="6" type="ORF">Mag101_06870</name>
</gene>
<organism evidence="6 7">
    <name type="scientific">Microbulbifer agarilyticus</name>
    <dbReference type="NCBI Taxonomy" id="260552"/>
    <lineage>
        <taxon>Bacteria</taxon>
        <taxon>Pseudomonadati</taxon>
        <taxon>Pseudomonadota</taxon>
        <taxon>Gammaproteobacteria</taxon>
        <taxon>Cellvibrionales</taxon>
        <taxon>Microbulbiferaceae</taxon>
        <taxon>Microbulbifer</taxon>
    </lineage>
</organism>
<dbReference type="Pfam" id="PF00011">
    <property type="entry name" value="HSP20"/>
    <property type="match status" value="1"/>
</dbReference>
<evidence type="ECO:0000256" key="4">
    <source>
        <dbReference type="SAM" id="MobiDB-lite"/>
    </source>
</evidence>
<name>A0A1Q2M534_9GAMM</name>
<dbReference type="SUPFAM" id="SSF49764">
    <property type="entry name" value="HSP20-like chaperones"/>
    <property type="match status" value="1"/>
</dbReference>
<dbReference type="OrthoDB" id="6871152at2"/>
<evidence type="ECO:0000313" key="6">
    <source>
        <dbReference type="EMBL" id="AQQ67387.1"/>
    </source>
</evidence>
<evidence type="ECO:0000259" key="5">
    <source>
        <dbReference type="PROSITE" id="PS01031"/>
    </source>
</evidence>
<dbReference type="Gene3D" id="2.60.40.790">
    <property type="match status" value="1"/>
</dbReference>
<dbReference type="RefSeq" id="WP_077402599.1">
    <property type="nucleotide sequence ID" value="NZ_CP019650.1"/>
</dbReference>
<evidence type="ECO:0000256" key="1">
    <source>
        <dbReference type="ARBA" id="ARBA00023016"/>
    </source>
</evidence>
<dbReference type="Proteomes" id="UP000188219">
    <property type="component" value="Chromosome"/>
</dbReference>
<evidence type="ECO:0000256" key="2">
    <source>
        <dbReference type="PROSITE-ProRule" id="PRU00285"/>
    </source>
</evidence>
<dbReference type="PANTHER" id="PTHR47062">
    <property type="match status" value="1"/>
</dbReference>
<dbReference type="eggNOG" id="COG0071">
    <property type="taxonomic scope" value="Bacteria"/>
</dbReference>
<comment type="similarity">
    <text evidence="2 3">Belongs to the small heat shock protein (HSP20) family.</text>
</comment>
<keyword evidence="1" id="KW-0346">Stress response</keyword>
<dbReference type="STRING" id="260552.Mag101_06870"/>
<keyword evidence="7" id="KW-1185">Reference proteome</keyword>
<dbReference type="InterPro" id="IPR037913">
    <property type="entry name" value="ACD_IbpA/B"/>
</dbReference>
<feature type="region of interest" description="Disordered" evidence="4">
    <location>
        <begin position="142"/>
        <end position="170"/>
    </location>
</feature>
<dbReference type="PANTHER" id="PTHR47062:SF1">
    <property type="entry name" value="SMALL HEAT SHOCK PROTEIN IBPA"/>
    <property type="match status" value="1"/>
</dbReference>
<dbReference type="KEGG" id="maga:Mag101_06870"/>
<evidence type="ECO:0000313" key="7">
    <source>
        <dbReference type="Proteomes" id="UP000188219"/>
    </source>
</evidence>
<proteinExistence type="inferred from homology"/>
<dbReference type="PROSITE" id="PS01031">
    <property type="entry name" value="SHSP"/>
    <property type="match status" value="1"/>
</dbReference>
<accession>A0A1Q2M534</accession>
<dbReference type="EMBL" id="CP019650">
    <property type="protein sequence ID" value="AQQ67387.1"/>
    <property type="molecule type" value="Genomic_DNA"/>
</dbReference>
<reference evidence="6" key="1">
    <citation type="submission" date="2017-02" db="EMBL/GenBank/DDBJ databases">
        <title>Genome of Microbulbifer agarilyticus GP101.</title>
        <authorList>
            <person name="Jung J."/>
            <person name="Bae S.S."/>
            <person name="Baek K."/>
        </authorList>
    </citation>
    <scope>NUCLEOTIDE SEQUENCE [LARGE SCALE GENOMIC DNA]</scope>
    <source>
        <strain evidence="6">GP101</strain>
    </source>
</reference>
<feature type="domain" description="SHSP" evidence="5">
    <location>
        <begin position="30"/>
        <end position="141"/>
    </location>
</feature>